<dbReference type="RefSeq" id="WP_124751621.1">
    <property type="nucleotide sequence ID" value="NZ_RQYS01000027.1"/>
</dbReference>
<evidence type="ECO:0000313" key="2">
    <source>
        <dbReference type="Proteomes" id="UP000278609"/>
    </source>
</evidence>
<sequence length="293" mass="33713">MKQQIILWIGALLLLMVGMGCEKAGKNVLDDDNHLQQQDQPNTNQPEEEPVIPTALIGSWKLAGFVRTTDNAFEEIELKDCTKCYTITFLKDGTFTGYTSANEVRGKYKVDETLRIVKWEGTSINEQPDGRRYVSAMHNISRIDFMGDLLKLYYDNDQNQLLFYRKKNEALPVIPSELIGSWKLEGFGDTKTNAFREAEPKDCTICYTLIFLRNGMLTGKSSTNEMIGEYVINEQNIKIRLGGTKRGEMLDGNKYTEVVNKIHRFEIVSKQLKLYYSDTHYLLFKKKYPKRGK</sequence>
<accession>A0A3P1XQ17</accession>
<dbReference type="EMBL" id="RQYS01000027">
    <property type="protein sequence ID" value="RRD60591.1"/>
    <property type="molecule type" value="Genomic_DNA"/>
</dbReference>
<dbReference type="PROSITE" id="PS51257">
    <property type="entry name" value="PROKAR_LIPOPROTEIN"/>
    <property type="match status" value="1"/>
</dbReference>
<dbReference type="OrthoDB" id="1100933at2"/>
<reference evidence="1 2" key="1">
    <citation type="submission" date="2018-11" db="EMBL/GenBank/DDBJ databases">
        <title>Genomes From Bacteria Associated with the Canine Oral Cavity: a Test Case for Automated Genome-Based Taxonomic Assignment.</title>
        <authorList>
            <person name="Coil D.A."/>
            <person name="Jospin G."/>
            <person name="Darling A.E."/>
            <person name="Wallis C."/>
            <person name="Davis I.J."/>
            <person name="Harris S."/>
            <person name="Eisen J.A."/>
            <person name="Holcombe L.J."/>
            <person name="O'Flynn C."/>
        </authorList>
    </citation>
    <scope>NUCLEOTIDE SEQUENCE [LARGE SCALE GENOMIC DNA]</scope>
    <source>
        <strain evidence="1 2">OH2617_COT-023</strain>
    </source>
</reference>
<organism evidence="1 2">
    <name type="scientific">Tannerella forsythia</name>
    <name type="common">Bacteroides forsythus</name>
    <dbReference type="NCBI Taxonomy" id="28112"/>
    <lineage>
        <taxon>Bacteria</taxon>
        <taxon>Pseudomonadati</taxon>
        <taxon>Bacteroidota</taxon>
        <taxon>Bacteroidia</taxon>
        <taxon>Bacteroidales</taxon>
        <taxon>Tannerellaceae</taxon>
        <taxon>Tannerella</taxon>
    </lineage>
</organism>
<comment type="caution">
    <text evidence="1">The sequence shown here is derived from an EMBL/GenBank/DDBJ whole genome shotgun (WGS) entry which is preliminary data.</text>
</comment>
<protein>
    <submittedName>
        <fullName evidence="1">Uncharacterized protein</fullName>
    </submittedName>
</protein>
<name>A0A3P1XQ17_TANFO</name>
<evidence type="ECO:0000313" key="1">
    <source>
        <dbReference type="EMBL" id="RRD60591.1"/>
    </source>
</evidence>
<gene>
    <name evidence="1" type="ORF">EII40_07335</name>
</gene>
<proteinExistence type="predicted"/>
<dbReference type="AlphaFoldDB" id="A0A3P1XQ17"/>
<dbReference type="Proteomes" id="UP000278609">
    <property type="component" value="Unassembled WGS sequence"/>
</dbReference>